<feature type="region of interest" description="Disordered" evidence="1">
    <location>
        <begin position="343"/>
        <end position="462"/>
    </location>
</feature>
<dbReference type="Proteomes" id="UP001197093">
    <property type="component" value="Unassembled WGS sequence"/>
</dbReference>
<dbReference type="AlphaFoldDB" id="A0AAD4F3V2"/>
<feature type="compositionally biased region" description="Basic and acidic residues" evidence="1">
    <location>
        <begin position="411"/>
        <end position="420"/>
    </location>
</feature>
<sequence length="462" mass="52068">MCVQEIRRFKCGHKEKGELRTCGVYDERVARRGFLRRLLGKPLKCYYLAHVIRDIYTVCSVACANRRKELRMENAREWEKQEKELQNREMSSHKRAQATASEYRRRKNEDEEVLRLWQEERKEMERQYKEKTLVDHIRHESTSGVRPLGWLSGQYCLRPQSLRHLAQDSWTDYIRHESTFRASDLSSVREGKSQSPKHLTRRQCWIDHIQHALTTGGRLLLGSLPPQASPTAVTSGVTTRGPSTILARASRLPHGAAKGKPKLGSPLFRVLRAGGQSRYTVAPNGLFASKDDADEPAVKDKPVVPRNEPWRPQNPDLVPRPLTISPKPAIPPKAAERALRTPAAAPIGNLPGFRADTTRTVPPGGQSVGAQRRSGPGAATGSNKYKPNPMFANKQERKPAAGEAARRRRKAQESSKKDMKPGWFKRLVSNKSAESVEWVSEDAARIERGPSRGPSRGPNRMK</sequence>
<keyword evidence="3" id="KW-1185">Reference proteome</keyword>
<proteinExistence type="predicted"/>
<feature type="region of interest" description="Disordered" evidence="1">
    <location>
        <begin position="286"/>
        <end position="322"/>
    </location>
</feature>
<gene>
    <name evidence="2" type="ORF">NEMBOFW57_002210</name>
</gene>
<protein>
    <submittedName>
        <fullName evidence="2">Uncharacterized protein</fullName>
    </submittedName>
</protein>
<feature type="compositionally biased region" description="Basic and acidic residues" evidence="1">
    <location>
        <begin position="81"/>
        <end position="92"/>
    </location>
</feature>
<feature type="region of interest" description="Disordered" evidence="1">
    <location>
        <begin position="81"/>
        <end position="104"/>
    </location>
</feature>
<reference evidence="2" key="1">
    <citation type="submission" date="2023-02" db="EMBL/GenBank/DDBJ databases">
        <authorList>
            <person name="Palmer J.M."/>
        </authorList>
    </citation>
    <scope>NUCLEOTIDE SEQUENCE</scope>
    <source>
        <strain evidence="2">FW57</strain>
    </source>
</reference>
<evidence type="ECO:0000256" key="1">
    <source>
        <dbReference type="SAM" id="MobiDB-lite"/>
    </source>
</evidence>
<name>A0AAD4F3V2_9PEZI</name>
<dbReference type="EMBL" id="JAHCVI010000001">
    <property type="protein sequence ID" value="KAG7292175.1"/>
    <property type="molecule type" value="Genomic_DNA"/>
</dbReference>
<comment type="caution">
    <text evidence="2">The sequence shown here is derived from an EMBL/GenBank/DDBJ whole genome shotgun (WGS) entry which is preliminary data.</text>
</comment>
<accession>A0AAD4F3V2</accession>
<evidence type="ECO:0000313" key="2">
    <source>
        <dbReference type="EMBL" id="KAG7292175.1"/>
    </source>
</evidence>
<organism evidence="2 3">
    <name type="scientific">Staphylotrichum longicolle</name>
    <dbReference type="NCBI Taxonomy" id="669026"/>
    <lineage>
        <taxon>Eukaryota</taxon>
        <taxon>Fungi</taxon>
        <taxon>Dikarya</taxon>
        <taxon>Ascomycota</taxon>
        <taxon>Pezizomycotina</taxon>
        <taxon>Sordariomycetes</taxon>
        <taxon>Sordariomycetidae</taxon>
        <taxon>Sordariales</taxon>
        <taxon>Chaetomiaceae</taxon>
        <taxon>Staphylotrichum</taxon>
    </lineage>
</organism>
<evidence type="ECO:0000313" key="3">
    <source>
        <dbReference type="Proteomes" id="UP001197093"/>
    </source>
</evidence>